<evidence type="ECO:0000259" key="9">
    <source>
        <dbReference type="PROSITE" id="PS51790"/>
    </source>
</evidence>
<evidence type="ECO:0000256" key="8">
    <source>
        <dbReference type="HAMAP-Rule" id="MF_01401"/>
    </source>
</evidence>
<dbReference type="Proteomes" id="UP000199777">
    <property type="component" value="Unassembled WGS sequence"/>
</dbReference>
<comment type="similarity">
    <text evidence="1">Belongs to the ATP-dependent AMP-binding enzyme family.</text>
</comment>
<evidence type="ECO:0000313" key="11">
    <source>
        <dbReference type="Proteomes" id="UP000199777"/>
    </source>
</evidence>
<comment type="catalytic activity">
    <reaction evidence="7 8">
        <text>[thioredoxin]-disulfide + L-methionine + H2O = L-methionine (S)-S-oxide + [thioredoxin]-dithiol</text>
        <dbReference type="Rhea" id="RHEA:19993"/>
        <dbReference type="Rhea" id="RHEA-COMP:10698"/>
        <dbReference type="Rhea" id="RHEA-COMP:10700"/>
        <dbReference type="ChEBI" id="CHEBI:15377"/>
        <dbReference type="ChEBI" id="CHEBI:29950"/>
        <dbReference type="ChEBI" id="CHEBI:50058"/>
        <dbReference type="ChEBI" id="CHEBI:57844"/>
        <dbReference type="ChEBI" id="CHEBI:58772"/>
        <dbReference type="EC" id="1.8.4.11"/>
    </reaction>
</comment>
<dbReference type="NCBIfam" id="TIGR00401">
    <property type="entry name" value="msrA"/>
    <property type="match status" value="1"/>
</dbReference>
<dbReference type="PANTHER" id="PTHR43201">
    <property type="entry name" value="ACYL-COA SYNTHETASE"/>
    <property type="match status" value="1"/>
</dbReference>
<dbReference type="InterPro" id="IPR042099">
    <property type="entry name" value="ANL_N_sf"/>
</dbReference>
<keyword evidence="3 8" id="KW-0560">Oxidoreductase</keyword>
<dbReference type="SUPFAM" id="SSF51316">
    <property type="entry name" value="Mss4-like"/>
    <property type="match status" value="1"/>
</dbReference>
<comment type="catalytic activity">
    <reaction evidence="6">
        <text>L-methionyl-[protein] + [thioredoxin]-disulfide + H2O = L-methionyl-(R)-S-oxide-[protein] + [thioredoxin]-dithiol</text>
        <dbReference type="Rhea" id="RHEA:24164"/>
        <dbReference type="Rhea" id="RHEA-COMP:10698"/>
        <dbReference type="Rhea" id="RHEA-COMP:10700"/>
        <dbReference type="Rhea" id="RHEA-COMP:12313"/>
        <dbReference type="Rhea" id="RHEA-COMP:12314"/>
        <dbReference type="ChEBI" id="CHEBI:15377"/>
        <dbReference type="ChEBI" id="CHEBI:16044"/>
        <dbReference type="ChEBI" id="CHEBI:29950"/>
        <dbReference type="ChEBI" id="CHEBI:45764"/>
        <dbReference type="ChEBI" id="CHEBI:50058"/>
        <dbReference type="EC" id="1.8.4.12"/>
    </reaction>
</comment>
<dbReference type="Gene3D" id="3.30.1060.10">
    <property type="entry name" value="Peptide methionine sulphoxide reductase MsrA"/>
    <property type="match status" value="1"/>
</dbReference>
<reference evidence="10 11" key="1">
    <citation type="submission" date="2017-01" db="EMBL/GenBank/DDBJ databases">
        <authorList>
            <person name="Varghese N."/>
            <person name="Submissions S."/>
        </authorList>
    </citation>
    <scope>NUCLEOTIDE SEQUENCE [LARGE SCALE GENOMIC DNA]</scope>
    <source>
        <strain evidence="10 11">DSM 22782</strain>
    </source>
</reference>
<name>A0ABY1KYT9_9BACI</name>
<dbReference type="Pfam" id="PF00501">
    <property type="entry name" value="AMP-binding"/>
    <property type="match status" value="1"/>
</dbReference>
<gene>
    <name evidence="8" type="primary">msrA</name>
    <name evidence="10" type="ORF">SAMN05421758_10612</name>
</gene>
<accession>A0ABY1KYT9</accession>
<feature type="domain" description="MsrB" evidence="9">
    <location>
        <begin position="657"/>
        <end position="779"/>
    </location>
</feature>
<dbReference type="InterPro" id="IPR025110">
    <property type="entry name" value="AMP-bd_C"/>
</dbReference>
<dbReference type="RefSeq" id="WP_076571478.1">
    <property type="nucleotide sequence ID" value="NZ_FTOK01000006.1"/>
</dbReference>
<evidence type="ECO:0000256" key="5">
    <source>
        <dbReference type="ARBA" id="ARBA00047806"/>
    </source>
</evidence>
<dbReference type="InterPro" id="IPR002579">
    <property type="entry name" value="Met_Sox_Rdtase_MsrB_dom"/>
</dbReference>
<sequence>MGPTLKSMFDQTAAKFPEREGLVDERINVRWTYGEWKEEVNRFAHTLQDNGISKGDVVSTVLFNTSEFMTVLFACARLGAVFNPINFRLTEKEIAFILADAEPKVVLYERATSPQVDPVQADMTDVQFWSIDEKDGKGEYLYSKLSSDVTNVETELDEDDTYAIMYTSGTTGKPKGVLHTHRDMVDQAMAMALTMRLTAADKGLSIGPMFHCAELHCAIFPRILVGAGNAILHHYDPKETIRLVREEGITTMFGAPTMWHMMIQEEFTKEDITTLRQGLYGGAPMPPSLTRELYDVLGIGLVQAYGMTEMGPAITVQMEDEQIKKAGSAGKPLVNQEVRIIRSEDEESGTPEDICAPGELGEIIVRGPSMMKGYYKRPEATEQSIRDGWYYSGDVGMMDEEGYLWVRDRVKDMIISGGENIYSREVEDALSEHPAVEDAAVVGEPDAKWGEQVVAFIVKKEKVSAQEIDEFLLSGNRLSRYKRPKRYEFVEELPRNASGKLQKFKLREYEEVSGKETGHQEAVQITYDPEQISYEDLLQIFWRQINPTDDGGQFVDRGEPYLSAIFYHDEAQRQAAESSLMEMEDSGRFDGEIVTSVEEYDTFYKAEEYHQDYYKKNPGRYEHYRDNSGRDDYLKQTWGEDRKYEISKTSPFAVEDKASAVSELSSVQYEVTQEDGTEPAYDNKYHDNERDGIYVDIVSGEPLFSSRDQYDSGTGWPSFTKPLELANITYEEDTGVFGTNVEVRSKQADSHLGHVFQDGPEPHGLRYCMNSAAMKFIPADELPGTEYEEYADDFK</sequence>
<dbReference type="InterPro" id="IPR036509">
    <property type="entry name" value="Met_Sox_Rdtase_MsrA_sf"/>
</dbReference>
<comment type="function">
    <text evidence="8">Has an important function as a repair enzyme for proteins that have been inactivated by oxidation. Catalyzes the reversible oxidation-reduction of methionine sulfoxide in proteins to methionine.</text>
</comment>
<evidence type="ECO:0000256" key="4">
    <source>
        <dbReference type="ARBA" id="ARBA00023268"/>
    </source>
</evidence>
<organism evidence="10 11">
    <name type="scientific">Salimicrobium salexigens</name>
    <dbReference type="NCBI Taxonomy" id="908941"/>
    <lineage>
        <taxon>Bacteria</taxon>
        <taxon>Bacillati</taxon>
        <taxon>Bacillota</taxon>
        <taxon>Bacilli</taxon>
        <taxon>Bacillales</taxon>
        <taxon>Bacillaceae</taxon>
        <taxon>Salimicrobium</taxon>
    </lineage>
</organism>
<dbReference type="PROSITE" id="PS51790">
    <property type="entry name" value="MSRB"/>
    <property type="match status" value="1"/>
</dbReference>
<dbReference type="HAMAP" id="MF_01401">
    <property type="entry name" value="MsrA"/>
    <property type="match status" value="1"/>
</dbReference>
<comment type="caution">
    <text evidence="8">Lacks conserved residue(s) required for the propagation of feature annotation.</text>
</comment>
<dbReference type="InterPro" id="IPR011057">
    <property type="entry name" value="Mss4-like_sf"/>
</dbReference>
<dbReference type="PROSITE" id="PS00455">
    <property type="entry name" value="AMP_BINDING"/>
    <property type="match status" value="1"/>
</dbReference>
<evidence type="ECO:0000256" key="3">
    <source>
        <dbReference type="ARBA" id="ARBA00023002"/>
    </source>
</evidence>
<dbReference type="Gene3D" id="3.30.300.30">
    <property type="match status" value="1"/>
</dbReference>
<dbReference type="NCBIfam" id="NF004837">
    <property type="entry name" value="PRK06187.1"/>
    <property type="match status" value="1"/>
</dbReference>
<evidence type="ECO:0000313" key="10">
    <source>
        <dbReference type="EMBL" id="SIS79948.1"/>
    </source>
</evidence>
<dbReference type="CDD" id="cd17631">
    <property type="entry name" value="FACL_FadD13-like"/>
    <property type="match status" value="1"/>
</dbReference>
<dbReference type="Pfam" id="PF01625">
    <property type="entry name" value="PMSR"/>
    <property type="match status" value="1"/>
</dbReference>
<protein>
    <recommendedName>
        <fullName evidence="8">Peptide methionine sulfoxide reductase MsrA</fullName>
        <shortName evidence="8">Protein-methionine-S-oxide reductase</shortName>
        <ecNumber evidence="8">1.8.4.11</ecNumber>
    </recommendedName>
    <alternativeName>
        <fullName evidence="8">Peptide-methionine (S)-S-oxide reductase</fullName>
        <shortName evidence="8">Peptide Met(O) reductase</shortName>
    </alternativeName>
</protein>
<dbReference type="InterPro" id="IPR000873">
    <property type="entry name" value="AMP-dep_synth/lig_dom"/>
</dbReference>
<dbReference type="Pfam" id="PF13193">
    <property type="entry name" value="AMP-binding_C"/>
    <property type="match status" value="1"/>
</dbReference>
<proteinExistence type="inferred from homology"/>
<evidence type="ECO:0000256" key="2">
    <source>
        <dbReference type="ARBA" id="ARBA00022598"/>
    </source>
</evidence>
<comment type="similarity">
    <text evidence="8">Belongs to the MsrA Met sulfoxide reductase family.</text>
</comment>
<keyword evidence="11" id="KW-1185">Reference proteome</keyword>
<comment type="caution">
    <text evidence="10">The sequence shown here is derived from an EMBL/GenBank/DDBJ whole genome shotgun (WGS) entry which is preliminary data.</text>
</comment>
<evidence type="ECO:0000256" key="7">
    <source>
        <dbReference type="ARBA" id="ARBA00048782"/>
    </source>
</evidence>
<keyword evidence="4" id="KW-0511">Multifunctional enzyme</keyword>
<dbReference type="SUPFAM" id="SSF56801">
    <property type="entry name" value="Acetyl-CoA synthetase-like"/>
    <property type="match status" value="1"/>
</dbReference>
<dbReference type="Gene3D" id="2.170.150.20">
    <property type="entry name" value="Peptide methionine sulfoxide reductase"/>
    <property type="match status" value="1"/>
</dbReference>
<comment type="catalytic activity">
    <reaction evidence="5 8">
        <text>L-methionyl-[protein] + [thioredoxin]-disulfide + H2O = L-methionyl-(S)-S-oxide-[protein] + [thioredoxin]-dithiol</text>
        <dbReference type="Rhea" id="RHEA:14217"/>
        <dbReference type="Rhea" id="RHEA-COMP:10698"/>
        <dbReference type="Rhea" id="RHEA-COMP:10700"/>
        <dbReference type="Rhea" id="RHEA-COMP:12313"/>
        <dbReference type="Rhea" id="RHEA-COMP:12315"/>
        <dbReference type="ChEBI" id="CHEBI:15377"/>
        <dbReference type="ChEBI" id="CHEBI:16044"/>
        <dbReference type="ChEBI" id="CHEBI:29950"/>
        <dbReference type="ChEBI" id="CHEBI:44120"/>
        <dbReference type="ChEBI" id="CHEBI:50058"/>
        <dbReference type="EC" id="1.8.4.11"/>
    </reaction>
</comment>
<dbReference type="PANTHER" id="PTHR43201:SF5">
    <property type="entry name" value="MEDIUM-CHAIN ACYL-COA LIGASE ACSF2, MITOCHONDRIAL"/>
    <property type="match status" value="1"/>
</dbReference>
<dbReference type="EC" id="1.8.4.11" evidence="8"/>
<dbReference type="GO" id="GO:0016874">
    <property type="term" value="F:ligase activity"/>
    <property type="evidence" value="ECO:0007669"/>
    <property type="project" value="UniProtKB-KW"/>
</dbReference>
<dbReference type="SUPFAM" id="SSF55068">
    <property type="entry name" value="Peptide methionine sulfoxide reductase"/>
    <property type="match status" value="1"/>
</dbReference>
<dbReference type="NCBIfam" id="TIGR00357">
    <property type="entry name" value="peptide-methionine (R)-S-oxide reductase MsrB"/>
    <property type="match status" value="1"/>
</dbReference>
<keyword evidence="2 10" id="KW-0436">Ligase</keyword>
<dbReference type="InterPro" id="IPR002569">
    <property type="entry name" value="Met_Sox_Rdtase_MsrA_dom"/>
</dbReference>
<dbReference type="Gene3D" id="3.40.50.12780">
    <property type="entry name" value="N-terminal domain of ligase-like"/>
    <property type="match status" value="1"/>
</dbReference>
<dbReference type="EMBL" id="FTOK01000006">
    <property type="protein sequence ID" value="SIS79948.1"/>
    <property type="molecule type" value="Genomic_DNA"/>
</dbReference>
<evidence type="ECO:0000256" key="1">
    <source>
        <dbReference type="ARBA" id="ARBA00006432"/>
    </source>
</evidence>
<evidence type="ECO:0000256" key="6">
    <source>
        <dbReference type="ARBA" id="ARBA00048488"/>
    </source>
</evidence>
<dbReference type="Pfam" id="PF01641">
    <property type="entry name" value="SelR"/>
    <property type="match status" value="1"/>
</dbReference>
<dbReference type="InterPro" id="IPR045851">
    <property type="entry name" value="AMP-bd_C_sf"/>
</dbReference>
<dbReference type="InterPro" id="IPR020845">
    <property type="entry name" value="AMP-binding_CS"/>
</dbReference>